<organism evidence="1">
    <name type="scientific">Anguilla anguilla</name>
    <name type="common">European freshwater eel</name>
    <name type="synonym">Muraena anguilla</name>
    <dbReference type="NCBI Taxonomy" id="7936"/>
    <lineage>
        <taxon>Eukaryota</taxon>
        <taxon>Metazoa</taxon>
        <taxon>Chordata</taxon>
        <taxon>Craniata</taxon>
        <taxon>Vertebrata</taxon>
        <taxon>Euteleostomi</taxon>
        <taxon>Actinopterygii</taxon>
        <taxon>Neopterygii</taxon>
        <taxon>Teleostei</taxon>
        <taxon>Anguilliformes</taxon>
        <taxon>Anguillidae</taxon>
        <taxon>Anguilla</taxon>
    </lineage>
</organism>
<protein>
    <submittedName>
        <fullName evidence="1">Uncharacterized protein</fullName>
    </submittedName>
</protein>
<evidence type="ECO:0000313" key="1">
    <source>
        <dbReference type="EMBL" id="JAH30327.1"/>
    </source>
</evidence>
<reference evidence="1" key="2">
    <citation type="journal article" date="2015" name="Fish Shellfish Immunol.">
        <title>Early steps in the European eel (Anguilla anguilla)-Vibrio vulnificus interaction in the gills: Role of the RtxA13 toxin.</title>
        <authorList>
            <person name="Callol A."/>
            <person name="Pajuelo D."/>
            <person name="Ebbesson L."/>
            <person name="Teles M."/>
            <person name="MacKenzie S."/>
            <person name="Amaro C."/>
        </authorList>
    </citation>
    <scope>NUCLEOTIDE SEQUENCE</scope>
</reference>
<accession>A0A0E9RNF0</accession>
<name>A0A0E9RNF0_ANGAN</name>
<dbReference type="EMBL" id="GBXM01078250">
    <property type="protein sequence ID" value="JAH30327.1"/>
    <property type="molecule type" value="Transcribed_RNA"/>
</dbReference>
<dbReference type="AlphaFoldDB" id="A0A0E9RNF0"/>
<reference evidence="1" key="1">
    <citation type="submission" date="2014-11" db="EMBL/GenBank/DDBJ databases">
        <authorList>
            <person name="Amaro Gonzalez C."/>
        </authorList>
    </citation>
    <scope>NUCLEOTIDE SEQUENCE</scope>
</reference>
<sequence>MYECIHTMDFIHKTSVQANLIINRAHKRFHFLKSFNYSKNEVESMHSSVVETDHPTN</sequence>
<proteinExistence type="predicted"/>